<dbReference type="InterPro" id="IPR011601">
    <property type="entry name" value="MurB_C"/>
</dbReference>
<dbReference type="SUPFAM" id="SSF56176">
    <property type="entry name" value="FAD-binding/transporter-associated domain-like"/>
    <property type="match status" value="1"/>
</dbReference>
<evidence type="ECO:0000313" key="18">
    <source>
        <dbReference type="EMBL" id="MFC4103911.1"/>
    </source>
</evidence>
<evidence type="ECO:0000256" key="5">
    <source>
        <dbReference type="ARBA" id="ARBA00022490"/>
    </source>
</evidence>
<feature type="active site" description="Proton donor" evidence="16">
    <location>
        <position position="224"/>
    </location>
</feature>
<dbReference type="Proteomes" id="UP001595715">
    <property type="component" value="Unassembled WGS sequence"/>
</dbReference>
<evidence type="ECO:0000256" key="1">
    <source>
        <dbReference type="ARBA" id="ARBA00001974"/>
    </source>
</evidence>
<keyword evidence="8 16" id="KW-0274">FAD</keyword>
<evidence type="ECO:0000256" key="11">
    <source>
        <dbReference type="ARBA" id="ARBA00022984"/>
    </source>
</evidence>
<evidence type="ECO:0000256" key="8">
    <source>
        <dbReference type="ARBA" id="ARBA00022827"/>
    </source>
</evidence>
<keyword evidence="13 16" id="KW-0131">Cell cycle</keyword>
<evidence type="ECO:0000256" key="16">
    <source>
        <dbReference type="HAMAP-Rule" id="MF_00037"/>
    </source>
</evidence>
<evidence type="ECO:0000256" key="12">
    <source>
        <dbReference type="ARBA" id="ARBA00023002"/>
    </source>
</evidence>
<keyword evidence="14 16" id="KW-0961">Cell wall biogenesis/degradation</keyword>
<dbReference type="Pfam" id="PF01565">
    <property type="entry name" value="FAD_binding_4"/>
    <property type="match status" value="1"/>
</dbReference>
<dbReference type="InterPro" id="IPR036635">
    <property type="entry name" value="MurB_C_sf"/>
</dbReference>
<evidence type="ECO:0000313" key="19">
    <source>
        <dbReference type="Proteomes" id="UP001595715"/>
    </source>
</evidence>
<evidence type="ECO:0000256" key="13">
    <source>
        <dbReference type="ARBA" id="ARBA00023306"/>
    </source>
</evidence>
<comment type="catalytic activity">
    <reaction evidence="15 16">
        <text>UDP-N-acetyl-alpha-D-muramate + NADP(+) = UDP-N-acetyl-3-O-(1-carboxyvinyl)-alpha-D-glucosamine + NADPH + H(+)</text>
        <dbReference type="Rhea" id="RHEA:12248"/>
        <dbReference type="ChEBI" id="CHEBI:15378"/>
        <dbReference type="ChEBI" id="CHEBI:57783"/>
        <dbReference type="ChEBI" id="CHEBI:58349"/>
        <dbReference type="ChEBI" id="CHEBI:68483"/>
        <dbReference type="ChEBI" id="CHEBI:70757"/>
        <dbReference type="EC" id="1.3.1.98"/>
    </reaction>
</comment>
<dbReference type="InterPro" id="IPR003170">
    <property type="entry name" value="MurB"/>
</dbReference>
<name>A0ABV8KCX9_9BACL</name>
<dbReference type="Gene3D" id="3.90.78.10">
    <property type="entry name" value="UDP-N-acetylenolpyruvoylglucosamine reductase, C-terminal domain"/>
    <property type="match status" value="1"/>
</dbReference>
<evidence type="ECO:0000256" key="2">
    <source>
        <dbReference type="ARBA" id="ARBA00003921"/>
    </source>
</evidence>
<dbReference type="PANTHER" id="PTHR21071:SF5">
    <property type="entry name" value="UDP-N-ACETYLENOLPYRUVOYLGLUCOSAMINE REDUCTASE"/>
    <property type="match status" value="1"/>
</dbReference>
<dbReference type="EC" id="1.3.1.98" evidence="16"/>
<feature type="active site" evidence="16">
    <location>
        <position position="174"/>
    </location>
</feature>
<evidence type="ECO:0000256" key="15">
    <source>
        <dbReference type="ARBA" id="ARBA00048914"/>
    </source>
</evidence>
<comment type="subcellular location">
    <subcellularLocation>
        <location evidence="3 16">Cytoplasm</location>
    </subcellularLocation>
</comment>
<dbReference type="InterPro" id="IPR016166">
    <property type="entry name" value="FAD-bd_PCMH"/>
</dbReference>
<keyword evidence="6 16" id="KW-0132">Cell division</keyword>
<organism evidence="18 19">
    <name type="scientific">Paenibacillus xanthanilyticus</name>
    <dbReference type="NCBI Taxonomy" id="1783531"/>
    <lineage>
        <taxon>Bacteria</taxon>
        <taxon>Bacillati</taxon>
        <taxon>Bacillota</taxon>
        <taxon>Bacilli</taxon>
        <taxon>Bacillales</taxon>
        <taxon>Paenibacillaceae</taxon>
        <taxon>Paenibacillus</taxon>
    </lineage>
</organism>
<dbReference type="HAMAP" id="MF_00037">
    <property type="entry name" value="MurB"/>
    <property type="match status" value="1"/>
</dbReference>
<keyword evidence="12 16" id="KW-0560">Oxidoreductase</keyword>
<evidence type="ECO:0000256" key="14">
    <source>
        <dbReference type="ARBA" id="ARBA00023316"/>
    </source>
</evidence>
<dbReference type="GO" id="GO:0008762">
    <property type="term" value="F:UDP-N-acetylmuramate dehydrogenase activity"/>
    <property type="evidence" value="ECO:0007669"/>
    <property type="project" value="UniProtKB-EC"/>
</dbReference>
<keyword evidence="5 16" id="KW-0963">Cytoplasm</keyword>
<dbReference type="NCBIfam" id="NF010480">
    <property type="entry name" value="PRK13905.1"/>
    <property type="match status" value="1"/>
</dbReference>
<evidence type="ECO:0000256" key="10">
    <source>
        <dbReference type="ARBA" id="ARBA00022960"/>
    </source>
</evidence>
<evidence type="ECO:0000259" key="17">
    <source>
        <dbReference type="PROSITE" id="PS51387"/>
    </source>
</evidence>
<keyword evidence="7 16" id="KW-0285">Flavoprotein</keyword>
<comment type="cofactor">
    <cofactor evidence="1 16">
        <name>FAD</name>
        <dbReference type="ChEBI" id="CHEBI:57692"/>
    </cofactor>
</comment>
<dbReference type="Pfam" id="PF02873">
    <property type="entry name" value="MurB_C"/>
    <property type="match status" value="1"/>
</dbReference>
<keyword evidence="19" id="KW-1185">Reference proteome</keyword>
<evidence type="ECO:0000256" key="7">
    <source>
        <dbReference type="ARBA" id="ARBA00022630"/>
    </source>
</evidence>
<keyword evidence="10 16" id="KW-0133">Cell shape</keyword>
<sequence>MEQFITELGQTEAGDVHFNKPLASYTTWKIGGPADVLIVPHTTEQLIRVIKLLRKHDMTWTNLGRGSNMLVSDKGIRGVVIQPGKEFDYAKFDGTLVHAGAAFSFIKLSVLAGKEGLSGLEFAGGIPGSVGGAVYMNAGAHGSDVSRIFQSADIVLETGELVQYGAEDMKFSYRHTVLQEQPGIVVSATFKLALGDRTEIAAALAAHKDRRRRTQPLQLPSAGSVFRNPPGDHAARLIEEAGLKGFRVGGAEVSTQHANFIVNIGKATAEDVLTLIAKVQSTVEARYGIQLKPEVLVVGER</sequence>
<dbReference type="RefSeq" id="WP_377722463.1">
    <property type="nucleotide sequence ID" value="NZ_JBHSAM010000036.1"/>
</dbReference>
<dbReference type="InterPro" id="IPR016169">
    <property type="entry name" value="FAD-bd_PCMH_sub2"/>
</dbReference>
<protein>
    <recommendedName>
        <fullName evidence="16">UDP-N-acetylenolpyruvoylglucosamine reductase</fullName>
        <ecNumber evidence="16">1.3.1.98</ecNumber>
    </recommendedName>
    <alternativeName>
        <fullName evidence="16">UDP-N-acetylmuramate dehydrogenase</fullName>
    </alternativeName>
</protein>
<evidence type="ECO:0000256" key="9">
    <source>
        <dbReference type="ARBA" id="ARBA00022857"/>
    </source>
</evidence>
<dbReference type="PROSITE" id="PS51387">
    <property type="entry name" value="FAD_PCMH"/>
    <property type="match status" value="1"/>
</dbReference>
<gene>
    <name evidence="16 18" type="primary">murB</name>
    <name evidence="18" type="ORF">ACFOZ8_30265</name>
</gene>
<dbReference type="Gene3D" id="3.30.43.10">
    <property type="entry name" value="Uridine Diphospho-n-acetylenolpyruvylglucosamine Reductase, domain 2"/>
    <property type="match status" value="1"/>
</dbReference>
<feature type="active site" evidence="16">
    <location>
        <position position="294"/>
    </location>
</feature>
<dbReference type="NCBIfam" id="TIGR00179">
    <property type="entry name" value="murB"/>
    <property type="match status" value="1"/>
</dbReference>
<evidence type="ECO:0000256" key="4">
    <source>
        <dbReference type="ARBA" id="ARBA00004752"/>
    </source>
</evidence>
<comment type="caution">
    <text evidence="18">The sequence shown here is derived from an EMBL/GenBank/DDBJ whole genome shotgun (WGS) entry which is preliminary data.</text>
</comment>
<dbReference type="Gene3D" id="3.30.465.10">
    <property type="match status" value="1"/>
</dbReference>
<comment type="pathway">
    <text evidence="4 16">Cell wall biogenesis; peptidoglycan biosynthesis.</text>
</comment>
<proteinExistence type="inferred from homology"/>
<dbReference type="PANTHER" id="PTHR21071">
    <property type="entry name" value="UDP-N-ACETYLENOLPYRUVOYLGLUCOSAMINE REDUCTASE"/>
    <property type="match status" value="1"/>
</dbReference>
<comment type="similarity">
    <text evidence="16">Belongs to the MurB family.</text>
</comment>
<dbReference type="InterPro" id="IPR006094">
    <property type="entry name" value="Oxid_FAD_bind_N"/>
</dbReference>
<feature type="domain" description="FAD-binding PCMH-type" evidence="17">
    <location>
        <begin position="29"/>
        <end position="195"/>
    </location>
</feature>
<dbReference type="SUPFAM" id="SSF56194">
    <property type="entry name" value="Uridine diphospho-N-Acetylenolpyruvylglucosamine reductase, MurB, C-terminal domain"/>
    <property type="match status" value="1"/>
</dbReference>
<dbReference type="InterPro" id="IPR036318">
    <property type="entry name" value="FAD-bd_PCMH-like_sf"/>
</dbReference>
<keyword evidence="11 16" id="KW-0573">Peptidoglycan synthesis</keyword>
<reference evidence="19" key="1">
    <citation type="journal article" date="2019" name="Int. J. Syst. Evol. Microbiol.">
        <title>The Global Catalogue of Microorganisms (GCM) 10K type strain sequencing project: providing services to taxonomists for standard genome sequencing and annotation.</title>
        <authorList>
            <consortium name="The Broad Institute Genomics Platform"/>
            <consortium name="The Broad Institute Genome Sequencing Center for Infectious Disease"/>
            <person name="Wu L."/>
            <person name="Ma J."/>
        </authorList>
    </citation>
    <scope>NUCLEOTIDE SEQUENCE [LARGE SCALE GENOMIC DNA]</scope>
    <source>
        <strain evidence="19">IBRC-M 10987</strain>
    </source>
</reference>
<evidence type="ECO:0000256" key="6">
    <source>
        <dbReference type="ARBA" id="ARBA00022618"/>
    </source>
</evidence>
<evidence type="ECO:0000256" key="3">
    <source>
        <dbReference type="ARBA" id="ARBA00004496"/>
    </source>
</evidence>
<comment type="function">
    <text evidence="2 16">Cell wall formation.</text>
</comment>
<accession>A0ABV8KCX9</accession>
<dbReference type="InterPro" id="IPR016167">
    <property type="entry name" value="FAD-bd_PCMH_sub1"/>
</dbReference>
<keyword evidence="9 16" id="KW-0521">NADP</keyword>
<dbReference type="EMBL" id="JBHSAM010000036">
    <property type="protein sequence ID" value="MFC4103911.1"/>
    <property type="molecule type" value="Genomic_DNA"/>
</dbReference>